<protein>
    <submittedName>
        <fullName evidence="2">Uncharacterized protein</fullName>
    </submittedName>
</protein>
<dbReference type="EMBL" id="VCIW01000007">
    <property type="protein sequence ID" value="TLS51789.1"/>
    <property type="molecule type" value="Genomic_DNA"/>
</dbReference>
<name>A0A5R9G9M0_9BACL</name>
<accession>A0A5R9G9M0</accession>
<comment type="caution">
    <text evidence="2">The sequence shown here is derived from an EMBL/GenBank/DDBJ whole genome shotgun (WGS) entry which is preliminary data.</text>
</comment>
<evidence type="ECO:0000313" key="2">
    <source>
        <dbReference type="EMBL" id="TLS51789.1"/>
    </source>
</evidence>
<organism evidence="2 3">
    <name type="scientific">Paenibacillus antri</name>
    <dbReference type="NCBI Taxonomy" id="2582848"/>
    <lineage>
        <taxon>Bacteria</taxon>
        <taxon>Bacillati</taxon>
        <taxon>Bacillota</taxon>
        <taxon>Bacilli</taxon>
        <taxon>Bacillales</taxon>
        <taxon>Paenibacillaceae</taxon>
        <taxon>Paenibacillus</taxon>
    </lineage>
</organism>
<dbReference type="AlphaFoldDB" id="A0A5R9G9M0"/>
<evidence type="ECO:0000256" key="1">
    <source>
        <dbReference type="SAM" id="MobiDB-lite"/>
    </source>
</evidence>
<reference evidence="2 3" key="1">
    <citation type="submission" date="2019-05" db="EMBL/GenBank/DDBJ databases">
        <authorList>
            <person name="Narsing Rao M.P."/>
            <person name="Li W.J."/>
        </authorList>
    </citation>
    <scope>NUCLEOTIDE SEQUENCE [LARGE SCALE GENOMIC DNA]</scope>
    <source>
        <strain evidence="2 3">SYSU_K30003</strain>
    </source>
</reference>
<feature type="region of interest" description="Disordered" evidence="1">
    <location>
        <begin position="35"/>
        <end position="76"/>
    </location>
</feature>
<dbReference type="Proteomes" id="UP000309676">
    <property type="component" value="Unassembled WGS sequence"/>
</dbReference>
<sequence length="76" mass="8652">MGGIDGVLNNVTKIQKIMSSVQQMAPMLKLVMGSIGKSKSASSNDDDTYYELPRRRRRRRRRSGSSRRPSGRGRRR</sequence>
<feature type="compositionally biased region" description="Basic residues" evidence="1">
    <location>
        <begin position="54"/>
        <end position="76"/>
    </location>
</feature>
<proteinExistence type="predicted"/>
<gene>
    <name evidence="2" type="ORF">FE782_12810</name>
</gene>
<evidence type="ECO:0000313" key="3">
    <source>
        <dbReference type="Proteomes" id="UP000309676"/>
    </source>
</evidence>
<keyword evidence="3" id="KW-1185">Reference proteome</keyword>